<name>A0ABW9R020_9ACTN</name>
<gene>
    <name evidence="1" type="ORF">GHK86_21225</name>
</gene>
<dbReference type="Proteomes" id="UP000437736">
    <property type="component" value="Unassembled WGS sequence"/>
</dbReference>
<comment type="caution">
    <text evidence="1">The sequence shown here is derived from an EMBL/GenBank/DDBJ whole genome shotgun (WGS) entry which is preliminary data.</text>
</comment>
<evidence type="ECO:0000313" key="1">
    <source>
        <dbReference type="EMBL" id="MST35240.1"/>
    </source>
</evidence>
<dbReference type="SUPFAM" id="SSF51366">
    <property type="entry name" value="Ribulose-phoshate binding barrel"/>
    <property type="match status" value="1"/>
</dbReference>
<proteinExistence type="predicted"/>
<reference evidence="1 2" key="1">
    <citation type="submission" date="2019-11" db="EMBL/GenBank/DDBJ databases">
        <title>Acidiferrimicrobium australis gen. nov., sp. nov., an acidophilic and obligately heterotrophic, member of the Actinobacteria that catalyses dissimilatory oxido- reduction of iron isolated from metal-rich acidic water in Chile.</title>
        <authorList>
            <person name="Gonzalez D."/>
            <person name="Huber K."/>
            <person name="Hedrich S."/>
            <person name="Rojas-Villalobos C."/>
            <person name="Quatrini R."/>
            <person name="Dinamarca M.A."/>
            <person name="Schwarz A."/>
            <person name="Canales C."/>
            <person name="Nancucheo I."/>
        </authorList>
    </citation>
    <scope>NUCLEOTIDE SEQUENCE [LARGE SCALE GENOMIC DNA]</scope>
    <source>
        <strain evidence="1 2">USS-CCA1</strain>
    </source>
</reference>
<dbReference type="EMBL" id="WJHE01001546">
    <property type="protein sequence ID" value="MST35240.1"/>
    <property type="molecule type" value="Genomic_DNA"/>
</dbReference>
<dbReference type="InterPro" id="IPR011060">
    <property type="entry name" value="RibuloseP-bd_barrel"/>
</dbReference>
<evidence type="ECO:0000313" key="2">
    <source>
        <dbReference type="Proteomes" id="UP000437736"/>
    </source>
</evidence>
<protein>
    <submittedName>
        <fullName evidence="1">Indole-3-glycerol-phosphate synthase TrpC</fullName>
    </submittedName>
</protein>
<feature type="non-terminal residue" evidence="1">
    <location>
        <position position="1"/>
    </location>
</feature>
<accession>A0ABW9R020</accession>
<dbReference type="InterPro" id="IPR013785">
    <property type="entry name" value="Aldolase_TIM"/>
</dbReference>
<organism evidence="1 2">
    <name type="scientific">Acidiferrimicrobium australe</name>
    <dbReference type="NCBI Taxonomy" id="2664430"/>
    <lineage>
        <taxon>Bacteria</taxon>
        <taxon>Bacillati</taxon>
        <taxon>Actinomycetota</taxon>
        <taxon>Acidimicrobiia</taxon>
        <taxon>Acidimicrobiales</taxon>
        <taxon>Acidimicrobiaceae</taxon>
        <taxon>Acidiferrimicrobium</taxon>
    </lineage>
</organism>
<keyword evidence="2" id="KW-1185">Reference proteome</keyword>
<sequence>AESGVGGPGDVARLAAAGYHAVLVGESLVTAADPAAAVAALREAGR</sequence>
<dbReference type="Gene3D" id="3.20.20.70">
    <property type="entry name" value="Aldolase class I"/>
    <property type="match status" value="1"/>
</dbReference>